<gene>
    <name evidence="3" type="ORF">scyTo_0003765</name>
</gene>
<dbReference type="InterPro" id="IPR004993">
    <property type="entry name" value="GH3"/>
</dbReference>
<proteinExistence type="predicted"/>
<feature type="non-terminal residue" evidence="3">
    <location>
        <position position="1"/>
    </location>
</feature>
<evidence type="ECO:0000313" key="3">
    <source>
        <dbReference type="EMBL" id="GCB74674.1"/>
    </source>
</evidence>
<dbReference type="EMBL" id="BFAA01001056">
    <property type="protein sequence ID" value="GCB74674.1"/>
    <property type="molecule type" value="Genomic_DNA"/>
</dbReference>
<dbReference type="InterPro" id="IPR055377">
    <property type="entry name" value="GH3_M"/>
</dbReference>
<dbReference type="PANTHER" id="PTHR31901">
    <property type="entry name" value="GH3 DOMAIN-CONTAINING PROTEIN"/>
    <property type="match status" value="1"/>
</dbReference>
<keyword evidence="4" id="KW-1185">Reference proteome</keyword>
<dbReference type="Pfam" id="PF03321">
    <property type="entry name" value="GH3"/>
    <property type="match status" value="1"/>
</dbReference>
<name>A0A401PNH2_SCYTO</name>
<protein>
    <recommendedName>
        <fullName evidence="5">GH3 domain-containing protein</fullName>
    </recommendedName>
</protein>
<dbReference type="STRING" id="75743.A0A401PNH2"/>
<organism evidence="3 4">
    <name type="scientific">Scyliorhinus torazame</name>
    <name type="common">Cloudy catshark</name>
    <name type="synonym">Catulus torazame</name>
    <dbReference type="NCBI Taxonomy" id="75743"/>
    <lineage>
        <taxon>Eukaryota</taxon>
        <taxon>Metazoa</taxon>
        <taxon>Chordata</taxon>
        <taxon>Craniata</taxon>
        <taxon>Vertebrata</taxon>
        <taxon>Chondrichthyes</taxon>
        <taxon>Elasmobranchii</taxon>
        <taxon>Galeomorphii</taxon>
        <taxon>Galeoidea</taxon>
        <taxon>Carcharhiniformes</taxon>
        <taxon>Scyliorhinidae</taxon>
        <taxon>Scyliorhinus</taxon>
    </lineage>
</organism>
<dbReference type="OMA" id="CRLAMEC"/>
<dbReference type="AlphaFoldDB" id="A0A401PNH2"/>
<dbReference type="Proteomes" id="UP000288216">
    <property type="component" value="Unassembled WGS sequence"/>
</dbReference>
<dbReference type="GO" id="GO:0005737">
    <property type="term" value="C:cytoplasm"/>
    <property type="evidence" value="ECO:0007669"/>
    <property type="project" value="TreeGrafter"/>
</dbReference>
<evidence type="ECO:0008006" key="5">
    <source>
        <dbReference type="Google" id="ProtNLM"/>
    </source>
</evidence>
<dbReference type="InterPro" id="IPR055378">
    <property type="entry name" value="GH3_C"/>
</dbReference>
<evidence type="ECO:0000313" key="4">
    <source>
        <dbReference type="Proteomes" id="UP000288216"/>
    </source>
</evidence>
<reference evidence="3 4" key="1">
    <citation type="journal article" date="2018" name="Nat. Ecol. Evol.">
        <title>Shark genomes provide insights into elasmobranch evolution and the origin of vertebrates.</title>
        <authorList>
            <person name="Hara Y"/>
            <person name="Yamaguchi K"/>
            <person name="Onimaru K"/>
            <person name="Kadota M"/>
            <person name="Koyanagi M"/>
            <person name="Keeley SD"/>
            <person name="Tatsumi K"/>
            <person name="Tanaka K"/>
            <person name="Motone F"/>
            <person name="Kageyama Y"/>
            <person name="Nozu R"/>
            <person name="Adachi N"/>
            <person name="Nishimura O"/>
            <person name="Nakagawa R"/>
            <person name="Tanegashima C"/>
            <person name="Kiyatake I"/>
            <person name="Matsumoto R"/>
            <person name="Murakumo K"/>
            <person name="Nishida K"/>
            <person name="Terakita A"/>
            <person name="Kuratani S"/>
            <person name="Sato K"/>
            <person name="Hyodo S Kuraku.S."/>
        </authorList>
    </citation>
    <scope>NUCLEOTIDE SEQUENCE [LARGE SCALE GENOMIC DNA]</scope>
</reference>
<dbReference type="PANTHER" id="PTHR31901:SF9">
    <property type="entry name" value="GH3 DOMAIN-CONTAINING PROTEIN"/>
    <property type="match status" value="1"/>
</dbReference>
<accession>A0A401PNH2</accession>
<feature type="domain" description="GH3 C-terminal" evidence="2">
    <location>
        <begin position="316"/>
        <end position="427"/>
    </location>
</feature>
<evidence type="ECO:0000259" key="1">
    <source>
        <dbReference type="Pfam" id="PF23571"/>
    </source>
</evidence>
<dbReference type="GO" id="GO:0016881">
    <property type="term" value="F:acid-amino acid ligase activity"/>
    <property type="evidence" value="ECO:0007669"/>
    <property type="project" value="TreeGrafter"/>
</dbReference>
<evidence type="ECO:0000259" key="2">
    <source>
        <dbReference type="Pfam" id="PF23572"/>
    </source>
</evidence>
<sequence length="439" mass="50132">AFGVVFNSMLNVYPRTGNLQRTAKFYYLPNWSNSESGIPIGPNFPFPLTSKLNLNMYSTPGAGFEIATEPEAMYVHLLFALKDRHLGALEASFASTVYHSFAFLQNKWEQLIEDIWLGQINPKLKITDDVRMKLRVHLKPDPQRASELAAEFGSGFRGIARRVWPHLNLVVAVDSGSNELYGRHLKHFYCEGVPIYSPVYAATEGLIGVNLWPGKEERHYLLWPLSIFFEFIPVDLCSEGQPQTLFLDEVKENELYELIVTNTSGLYRYRMGDIVKVVGFHNQCPVVEFKCRRGQFLNVRGEKITEEAFYRTLLRAVSLWPGAMLLDYCCAQSGLLGPFCGSSDPHYEVFVEIKGVRNLSEDQRYKLDQCLQEDSEQYQSFRRKGSLGPVRVHIVAAGSFKALTDFIMANLGTSYSQFNMHRVLRNKDFLDFIQRKVIS</sequence>
<comment type="caution">
    <text evidence="3">The sequence shown here is derived from an EMBL/GenBank/DDBJ whole genome shotgun (WGS) entry which is preliminary data.</text>
</comment>
<feature type="domain" description="GH3 middle" evidence="1">
    <location>
        <begin position="220"/>
        <end position="292"/>
    </location>
</feature>
<dbReference type="Pfam" id="PF23572">
    <property type="entry name" value="GH3_C"/>
    <property type="match status" value="1"/>
</dbReference>
<dbReference type="OrthoDB" id="10004661at2759"/>
<dbReference type="Pfam" id="PF23571">
    <property type="entry name" value="GH3_M"/>
    <property type="match status" value="1"/>
</dbReference>